<keyword evidence="2 5" id="KW-0238">DNA-binding</keyword>
<dbReference type="EMBL" id="JACHHT010000002">
    <property type="protein sequence ID" value="MBB6522597.1"/>
    <property type="molecule type" value="Genomic_DNA"/>
</dbReference>
<evidence type="ECO:0000313" key="5">
    <source>
        <dbReference type="EMBL" id="MBB6522597.1"/>
    </source>
</evidence>
<feature type="domain" description="HTH marR-type" evidence="4">
    <location>
        <begin position="11"/>
        <end position="148"/>
    </location>
</feature>
<evidence type="ECO:0000256" key="3">
    <source>
        <dbReference type="ARBA" id="ARBA00023163"/>
    </source>
</evidence>
<evidence type="ECO:0000313" key="6">
    <source>
        <dbReference type="Proteomes" id="UP000528457"/>
    </source>
</evidence>
<dbReference type="PROSITE" id="PS50995">
    <property type="entry name" value="HTH_MARR_2"/>
    <property type="match status" value="1"/>
</dbReference>
<evidence type="ECO:0000259" key="4">
    <source>
        <dbReference type="PROSITE" id="PS50995"/>
    </source>
</evidence>
<keyword evidence="1" id="KW-0805">Transcription regulation</keyword>
<dbReference type="Gene3D" id="1.10.10.10">
    <property type="entry name" value="Winged helix-like DNA-binding domain superfamily/Winged helix DNA-binding domain"/>
    <property type="match status" value="1"/>
</dbReference>
<evidence type="ECO:0000256" key="1">
    <source>
        <dbReference type="ARBA" id="ARBA00023015"/>
    </source>
</evidence>
<dbReference type="Proteomes" id="UP000528457">
    <property type="component" value="Unassembled WGS sequence"/>
</dbReference>
<dbReference type="PANTHER" id="PTHR42756:SF1">
    <property type="entry name" value="TRANSCRIPTIONAL REPRESSOR OF EMRAB OPERON"/>
    <property type="match status" value="1"/>
</dbReference>
<keyword evidence="6" id="KW-1185">Reference proteome</keyword>
<proteinExistence type="predicted"/>
<sequence>MSNPDKAFDIHEYIPFRLVVAQTKMHASLRPESAEGARAIAELSQTEFRILVLLASKGPMQPSAVAEAYGFDRAMVTRALSSLAKKGLLTNERQESNQRSKIAVLTEKGRQYAQVEFSVLEHYGQHLDKALDKGEKEKLFEIIDKLLNANEQFEP</sequence>
<dbReference type="InterPro" id="IPR036390">
    <property type="entry name" value="WH_DNA-bd_sf"/>
</dbReference>
<dbReference type="RefSeq" id="WP_166845577.1">
    <property type="nucleotide sequence ID" value="NZ_JAAONY010000002.1"/>
</dbReference>
<dbReference type="GO" id="GO:0003677">
    <property type="term" value="F:DNA binding"/>
    <property type="evidence" value="ECO:0007669"/>
    <property type="project" value="UniProtKB-KW"/>
</dbReference>
<dbReference type="PRINTS" id="PR00598">
    <property type="entry name" value="HTHMARR"/>
</dbReference>
<keyword evidence="3" id="KW-0804">Transcription</keyword>
<dbReference type="AlphaFoldDB" id="A0A7X0JUN4"/>
<evidence type="ECO:0000256" key="2">
    <source>
        <dbReference type="ARBA" id="ARBA00023125"/>
    </source>
</evidence>
<dbReference type="InterPro" id="IPR036388">
    <property type="entry name" value="WH-like_DNA-bd_sf"/>
</dbReference>
<organism evidence="5 6">
    <name type="scientific">Pseudoteredinibacter isoporae</name>
    <dbReference type="NCBI Taxonomy" id="570281"/>
    <lineage>
        <taxon>Bacteria</taxon>
        <taxon>Pseudomonadati</taxon>
        <taxon>Pseudomonadota</taxon>
        <taxon>Gammaproteobacteria</taxon>
        <taxon>Cellvibrionales</taxon>
        <taxon>Cellvibrionaceae</taxon>
        <taxon>Pseudoteredinibacter</taxon>
    </lineage>
</organism>
<reference evidence="5 6" key="1">
    <citation type="submission" date="2020-08" db="EMBL/GenBank/DDBJ databases">
        <title>Genomic Encyclopedia of Type Strains, Phase IV (KMG-IV): sequencing the most valuable type-strain genomes for metagenomic binning, comparative biology and taxonomic classification.</title>
        <authorList>
            <person name="Goeker M."/>
        </authorList>
    </citation>
    <scope>NUCLEOTIDE SEQUENCE [LARGE SCALE GENOMIC DNA]</scope>
    <source>
        <strain evidence="5 6">DSM 22368</strain>
    </source>
</reference>
<dbReference type="InParanoid" id="A0A7X0JUN4"/>
<dbReference type="PANTHER" id="PTHR42756">
    <property type="entry name" value="TRANSCRIPTIONAL REGULATOR, MARR"/>
    <property type="match status" value="1"/>
</dbReference>
<dbReference type="GO" id="GO:0003700">
    <property type="term" value="F:DNA-binding transcription factor activity"/>
    <property type="evidence" value="ECO:0007669"/>
    <property type="project" value="InterPro"/>
</dbReference>
<dbReference type="SMART" id="SM00347">
    <property type="entry name" value="HTH_MARR"/>
    <property type="match status" value="1"/>
</dbReference>
<accession>A0A7X0JUN4</accession>
<gene>
    <name evidence="5" type="ORF">HNR48_002882</name>
</gene>
<dbReference type="InterPro" id="IPR000835">
    <property type="entry name" value="HTH_MarR-typ"/>
</dbReference>
<name>A0A7X0JUN4_9GAMM</name>
<dbReference type="SUPFAM" id="SSF46785">
    <property type="entry name" value="Winged helix' DNA-binding domain"/>
    <property type="match status" value="1"/>
</dbReference>
<protein>
    <submittedName>
        <fullName evidence="5">DNA-binding MarR family transcriptional regulator</fullName>
    </submittedName>
</protein>
<dbReference type="Pfam" id="PF01047">
    <property type="entry name" value="MarR"/>
    <property type="match status" value="1"/>
</dbReference>
<comment type="caution">
    <text evidence="5">The sequence shown here is derived from an EMBL/GenBank/DDBJ whole genome shotgun (WGS) entry which is preliminary data.</text>
</comment>